<dbReference type="PROSITE" id="PS00383">
    <property type="entry name" value="TYR_PHOSPHATASE_1"/>
    <property type="match status" value="1"/>
</dbReference>
<dbReference type="AlphaFoldDB" id="A0A517PC51"/>
<organism evidence="4 5">
    <name type="scientific">Alienimonas californiensis</name>
    <dbReference type="NCBI Taxonomy" id="2527989"/>
    <lineage>
        <taxon>Bacteria</taxon>
        <taxon>Pseudomonadati</taxon>
        <taxon>Planctomycetota</taxon>
        <taxon>Planctomycetia</taxon>
        <taxon>Planctomycetales</taxon>
        <taxon>Planctomycetaceae</taxon>
        <taxon>Alienimonas</taxon>
    </lineage>
</organism>
<evidence type="ECO:0000256" key="1">
    <source>
        <dbReference type="SAM" id="MobiDB-lite"/>
    </source>
</evidence>
<evidence type="ECO:0000256" key="2">
    <source>
        <dbReference type="SAM" id="Phobius"/>
    </source>
</evidence>
<dbReference type="InterPro" id="IPR016130">
    <property type="entry name" value="Tyr_Pase_AS"/>
</dbReference>
<keyword evidence="2" id="KW-0812">Transmembrane</keyword>
<reference evidence="4 5" key="1">
    <citation type="submission" date="2019-02" db="EMBL/GenBank/DDBJ databases">
        <title>Deep-cultivation of Planctomycetes and their phenomic and genomic characterization uncovers novel biology.</title>
        <authorList>
            <person name="Wiegand S."/>
            <person name="Jogler M."/>
            <person name="Boedeker C."/>
            <person name="Pinto D."/>
            <person name="Vollmers J."/>
            <person name="Rivas-Marin E."/>
            <person name="Kohn T."/>
            <person name="Peeters S.H."/>
            <person name="Heuer A."/>
            <person name="Rast P."/>
            <person name="Oberbeckmann S."/>
            <person name="Bunk B."/>
            <person name="Jeske O."/>
            <person name="Meyerdierks A."/>
            <person name="Storesund J.E."/>
            <person name="Kallscheuer N."/>
            <person name="Luecker S."/>
            <person name="Lage O.M."/>
            <person name="Pohl T."/>
            <person name="Merkel B.J."/>
            <person name="Hornburger P."/>
            <person name="Mueller R.-W."/>
            <person name="Bruemmer F."/>
            <person name="Labrenz M."/>
            <person name="Spormann A.M."/>
            <person name="Op den Camp H."/>
            <person name="Overmann J."/>
            <person name="Amann R."/>
            <person name="Jetten M.S.M."/>
            <person name="Mascher T."/>
            <person name="Medema M.H."/>
            <person name="Devos D.P."/>
            <person name="Kaster A.-K."/>
            <person name="Ovreas L."/>
            <person name="Rohde M."/>
            <person name="Galperin M.Y."/>
            <person name="Jogler C."/>
        </authorList>
    </citation>
    <scope>NUCLEOTIDE SEQUENCE [LARGE SCALE GENOMIC DNA]</scope>
    <source>
        <strain evidence="4 5">CA12</strain>
    </source>
</reference>
<feature type="region of interest" description="Disordered" evidence="1">
    <location>
        <begin position="1"/>
        <end position="34"/>
    </location>
</feature>
<dbReference type="Proteomes" id="UP000318741">
    <property type="component" value="Chromosome"/>
</dbReference>
<evidence type="ECO:0000313" key="4">
    <source>
        <dbReference type="EMBL" id="QDT16954.1"/>
    </source>
</evidence>
<dbReference type="RefSeq" id="WP_145359866.1">
    <property type="nucleotide sequence ID" value="NZ_CP036265.1"/>
</dbReference>
<dbReference type="OrthoDB" id="9814896at2"/>
<gene>
    <name evidence="4" type="ORF">CA12_30640</name>
</gene>
<keyword evidence="2" id="KW-0472">Membrane</keyword>
<dbReference type="Gene3D" id="3.90.190.10">
    <property type="entry name" value="Protein tyrosine phosphatase superfamily"/>
    <property type="match status" value="1"/>
</dbReference>
<feature type="compositionally biased region" description="Basic and acidic residues" evidence="1">
    <location>
        <begin position="24"/>
        <end position="34"/>
    </location>
</feature>
<dbReference type="InterPro" id="IPR029021">
    <property type="entry name" value="Prot-tyrosine_phosphatase-like"/>
</dbReference>
<dbReference type="InterPro" id="IPR000387">
    <property type="entry name" value="Tyr_Pase_dom"/>
</dbReference>
<evidence type="ECO:0000313" key="5">
    <source>
        <dbReference type="Proteomes" id="UP000318741"/>
    </source>
</evidence>
<name>A0A517PC51_9PLAN</name>
<dbReference type="EMBL" id="CP036265">
    <property type="protein sequence ID" value="QDT16954.1"/>
    <property type="molecule type" value="Genomic_DNA"/>
</dbReference>
<dbReference type="Pfam" id="PF00782">
    <property type="entry name" value="DSPc"/>
    <property type="match status" value="1"/>
</dbReference>
<feature type="transmembrane region" description="Helical" evidence="2">
    <location>
        <begin position="41"/>
        <end position="61"/>
    </location>
</feature>
<dbReference type="KEGG" id="acaf:CA12_30640"/>
<protein>
    <submittedName>
        <fullName evidence="4">Dual specificity phosphatase, catalytic domain</fullName>
    </submittedName>
</protein>
<dbReference type="SUPFAM" id="SSF52799">
    <property type="entry name" value="(Phosphotyrosine protein) phosphatases II"/>
    <property type="match status" value="1"/>
</dbReference>
<accession>A0A517PC51</accession>
<proteinExistence type="predicted"/>
<keyword evidence="2" id="KW-1133">Transmembrane helix</keyword>
<dbReference type="PROSITE" id="PS50056">
    <property type="entry name" value="TYR_PHOSPHATASE_2"/>
    <property type="match status" value="1"/>
</dbReference>
<evidence type="ECO:0000259" key="3">
    <source>
        <dbReference type="PROSITE" id="PS50056"/>
    </source>
</evidence>
<keyword evidence="5" id="KW-1185">Reference proteome</keyword>
<feature type="domain" description="Tyrosine specific protein phosphatases" evidence="3">
    <location>
        <begin position="143"/>
        <end position="192"/>
    </location>
</feature>
<sequence length="241" mass="26363">MSVAVATPSSAMGATDSQSAAGRSESHRSSSRRHESAQRGWWIAGFLILSGLAAVLAWDAVKYEFIAKRFGVVETDGLFRSGQISEAMFVPTLEEHGIDTVICLMGNDKDEPGHPEEVAAVEAMEDVKFERFPLRGDGTGDFETYFNALVALTSARRADRKVLVHCAAGSQRTGSIVAAYQLLVLREDPADVYAELGRYGWEPDDAAMLDYLNQHLPECARRLYERGLISEIPDPMPVLGP</sequence>
<dbReference type="InterPro" id="IPR000340">
    <property type="entry name" value="Dual-sp_phosphatase_cat-dom"/>
</dbReference>
<feature type="compositionally biased region" description="Polar residues" evidence="1">
    <location>
        <begin position="7"/>
        <end position="21"/>
    </location>
</feature>